<dbReference type="AlphaFoldDB" id="A0A1G2Q708"/>
<gene>
    <name evidence="9" type="ORF">A2226_00620</name>
</gene>
<dbReference type="PROSITE" id="PS00630">
    <property type="entry name" value="IMP_2"/>
    <property type="match status" value="1"/>
</dbReference>
<organism evidence="9 10">
    <name type="scientific">Candidatus Veblenbacteria bacterium RIFOXYA2_FULL_43_9</name>
    <dbReference type="NCBI Taxonomy" id="1802425"/>
    <lineage>
        <taxon>Bacteria</taxon>
        <taxon>Candidatus Vebleniibacteriota</taxon>
    </lineage>
</organism>
<dbReference type="Proteomes" id="UP000178936">
    <property type="component" value="Unassembled WGS sequence"/>
</dbReference>
<evidence type="ECO:0000256" key="1">
    <source>
        <dbReference type="ARBA" id="ARBA00001033"/>
    </source>
</evidence>
<dbReference type="EMBL" id="MHTB01000007">
    <property type="protein sequence ID" value="OHA55691.1"/>
    <property type="molecule type" value="Genomic_DNA"/>
</dbReference>
<dbReference type="GO" id="GO:0046872">
    <property type="term" value="F:metal ion binding"/>
    <property type="evidence" value="ECO:0007669"/>
    <property type="project" value="UniProtKB-KW"/>
</dbReference>
<comment type="catalytic activity">
    <reaction evidence="1 8">
        <text>a myo-inositol phosphate + H2O = myo-inositol + phosphate</text>
        <dbReference type="Rhea" id="RHEA:24056"/>
        <dbReference type="ChEBI" id="CHEBI:15377"/>
        <dbReference type="ChEBI" id="CHEBI:17268"/>
        <dbReference type="ChEBI" id="CHEBI:43474"/>
        <dbReference type="ChEBI" id="CHEBI:84139"/>
        <dbReference type="EC" id="3.1.3.25"/>
    </reaction>
</comment>
<comment type="caution">
    <text evidence="9">The sequence shown here is derived from an EMBL/GenBank/DDBJ whole genome shotgun (WGS) entry which is preliminary data.</text>
</comment>
<dbReference type="SUPFAM" id="SSF56655">
    <property type="entry name" value="Carbohydrate phosphatase"/>
    <property type="match status" value="1"/>
</dbReference>
<dbReference type="Gene3D" id="3.40.190.80">
    <property type="match status" value="1"/>
</dbReference>
<dbReference type="PROSITE" id="PS00629">
    <property type="entry name" value="IMP_1"/>
    <property type="match status" value="1"/>
</dbReference>
<comment type="cofactor">
    <cofactor evidence="2 7 8">
        <name>Mg(2+)</name>
        <dbReference type="ChEBI" id="CHEBI:18420"/>
    </cofactor>
</comment>
<evidence type="ECO:0000256" key="6">
    <source>
        <dbReference type="ARBA" id="ARBA00022842"/>
    </source>
</evidence>
<dbReference type="GO" id="GO:0046854">
    <property type="term" value="P:phosphatidylinositol phosphate biosynthetic process"/>
    <property type="evidence" value="ECO:0007669"/>
    <property type="project" value="InterPro"/>
</dbReference>
<comment type="similarity">
    <text evidence="3 8">Belongs to the inositol monophosphatase superfamily.</text>
</comment>
<dbReference type="InterPro" id="IPR000760">
    <property type="entry name" value="Inositol_monophosphatase-like"/>
</dbReference>
<dbReference type="PANTHER" id="PTHR20854:SF4">
    <property type="entry name" value="INOSITOL-1-MONOPHOSPHATASE-RELATED"/>
    <property type="match status" value="1"/>
</dbReference>
<evidence type="ECO:0000256" key="5">
    <source>
        <dbReference type="ARBA" id="ARBA00022801"/>
    </source>
</evidence>
<dbReference type="GO" id="GO:0006020">
    <property type="term" value="P:inositol metabolic process"/>
    <property type="evidence" value="ECO:0007669"/>
    <property type="project" value="TreeGrafter"/>
</dbReference>
<dbReference type="InterPro" id="IPR020550">
    <property type="entry name" value="Inositol_monophosphatase_CS"/>
</dbReference>
<dbReference type="Pfam" id="PF00459">
    <property type="entry name" value="Inositol_P"/>
    <property type="match status" value="1"/>
</dbReference>
<dbReference type="GO" id="GO:0008934">
    <property type="term" value="F:inositol monophosphate 1-phosphatase activity"/>
    <property type="evidence" value="ECO:0007669"/>
    <property type="project" value="InterPro"/>
</dbReference>
<feature type="binding site" evidence="7">
    <location>
        <position position="83"/>
    </location>
    <ligand>
        <name>Mg(2+)</name>
        <dbReference type="ChEBI" id="CHEBI:18420"/>
        <label>1</label>
        <note>catalytic</note>
    </ligand>
</feature>
<evidence type="ECO:0000256" key="8">
    <source>
        <dbReference type="RuleBase" id="RU364068"/>
    </source>
</evidence>
<protein>
    <recommendedName>
        <fullName evidence="8">Inositol-1-monophosphatase</fullName>
        <ecNumber evidence="8">3.1.3.25</ecNumber>
    </recommendedName>
</protein>
<dbReference type="PRINTS" id="PR00377">
    <property type="entry name" value="IMPHPHTASES"/>
</dbReference>
<dbReference type="InterPro" id="IPR020583">
    <property type="entry name" value="Inositol_monoP_metal-BS"/>
</dbReference>
<evidence type="ECO:0000256" key="4">
    <source>
        <dbReference type="ARBA" id="ARBA00022723"/>
    </source>
</evidence>
<dbReference type="CDD" id="cd01639">
    <property type="entry name" value="IMPase"/>
    <property type="match status" value="1"/>
</dbReference>
<keyword evidence="6 7" id="KW-0460">Magnesium</keyword>
<keyword evidence="4 7" id="KW-0479">Metal-binding</keyword>
<dbReference type="GO" id="GO:0007165">
    <property type="term" value="P:signal transduction"/>
    <property type="evidence" value="ECO:0007669"/>
    <property type="project" value="TreeGrafter"/>
</dbReference>
<name>A0A1G2Q708_9BACT</name>
<evidence type="ECO:0000256" key="3">
    <source>
        <dbReference type="ARBA" id="ARBA00009759"/>
    </source>
</evidence>
<feature type="binding site" evidence="7">
    <location>
        <position position="84"/>
    </location>
    <ligand>
        <name>Mg(2+)</name>
        <dbReference type="ChEBI" id="CHEBI:18420"/>
        <label>1</label>
        <note>catalytic</note>
    </ligand>
</feature>
<proteinExistence type="inferred from homology"/>
<evidence type="ECO:0000313" key="9">
    <source>
        <dbReference type="EMBL" id="OHA55691.1"/>
    </source>
</evidence>
<dbReference type="InterPro" id="IPR033942">
    <property type="entry name" value="IMPase"/>
</dbReference>
<dbReference type="EC" id="3.1.3.25" evidence="8"/>
<keyword evidence="5 8" id="KW-0378">Hydrolase</keyword>
<reference evidence="9 10" key="1">
    <citation type="journal article" date="2016" name="Nat. Commun.">
        <title>Thousands of microbial genomes shed light on interconnected biogeochemical processes in an aquifer system.</title>
        <authorList>
            <person name="Anantharaman K."/>
            <person name="Brown C.T."/>
            <person name="Hug L.A."/>
            <person name="Sharon I."/>
            <person name="Castelle C.J."/>
            <person name="Probst A.J."/>
            <person name="Thomas B.C."/>
            <person name="Singh A."/>
            <person name="Wilkins M.J."/>
            <person name="Karaoz U."/>
            <person name="Brodie E.L."/>
            <person name="Williams K.H."/>
            <person name="Hubbard S.S."/>
            <person name="Banfield J.F."/>
        </authorList>
    </citation>
    <scope>NUCLEOTIDE SEQUENCE [LARGE SCALE GENOMIC DNA]</scope>
</reference>
<dbReference type="FunFam" id="3.30.540.10:FF:000003">
    <property type="entry name" value="Inositol-1-monophosphatase"/>
    <property type="match status" value="1"/>
</dbReference>
<evidence type="ECO:0000256" key="2">
    <source>
        <dbReference type="ARBA" id="ARBA00001946"/>
    </source>
</evidence>
<feature type="binding site" evidence="7">
    <location>
        <position position="81"/>
    </location>
    <ligand>
        <name>Mg(2+)</name>
        <dbReference type="ChEBI" id="CHEBI:18420"/>
        <label>1</label>
        <note>catalytic</note>
    </ligand>
</feature>
<dbReference type="Gene3D" id="3.30.540.10">
    <property type="entry name" value="Fructose-1,6-Bisphosphatase, subunit A, domain 1"/>
    <property type="match status" value="1"/>
</dbReference>
<dbReference type="PANTHER" id="PTHR20854">
    <property type="entry name" value="INOSITOL MONOPHOSPHATASE"/>
    <property type="match status" value="1"/>
</dbReference>
<feature type="binding site" evidence="7">
    <location>
        <position position="65"/>
    </location>
    <ligand>
        <name>Mg(2+)</name>
        <dbReference type="ChEBI" id="CHEBI:18420"/>
        <label>1</label>
        <note>catalytic</note>
    </ligand>
</feature>
<sequence>MTSRLLAILAVKKAGTYLRQQFKRDAKSFVLKSAHEIVTQADKGAEKIILALLKKHSTNARILSEESGLYDYNSNWLWVVDPLDGTTNFRVHNPLFSISLALYHIDKPMLGVVYAPYLDELFVAEKGKGATLNGKKIYVSKTSELKKSFLTYCYGTHPKHMRMAVELYRYFKMKSVDMRQMGSAAIELAWVAAGRTESIVIPGTHPWDAAAGVLLVTEAGGKTTDFSGKPWRFVDKKTGKIRMNADLLATNGKIHQKILQHLK</sequence>
<evidence type="ECO:0000256" key="7">
    <source>
        <dbReference type="PIRSR" id="PIRSR600760-2"/>
    </source>
</evidence>
<accession>A0A1G2Q708</accession>
<feature type="binding site" evidence="7">
    <location>
        <position position="208"/>
    </location>
    <ligand>
        <name>Mg(2+)</name>
        <dbReference type="ChEBI" id="CHEBI:18420"/>
        <label>1</label>
        <note>catalytic</note>
    </ligand>
</feature>
<evidence type="ECO:0000313" key="10">
    <source>
        <dbReference type="Proteomes" id="UP000178936"/>
    </source>
</evidence>